<dbReference type="Proteomes" id="UP001595797">
    <property type="component" value="Unassembled WGS sequence"/>
</dbReference>
<sequence>MAQIRLCPCGAPPVHGPWCWACAQEQERQHRPLGVITWDTSDLD</sequence>
<dbReference type="EMBL" id="JBHSIW010000011">
    <property type="protein sequence ID" value="MFC4903810.1"/>
    <property type="molecule type" value="Genomic_DNA"/>
</dbReference>
<name>A0ABV9TK91_9MICC</name>
<comment type="caution">
    <text evidence="1">The sequence shown here is derived from an EMBL/GenBank/DDBJ whole genome shotgun (WGS) entry which is preliminary data.</text>
</comment>
<evidence type="ECO:0000313" key="2">
    <source>
        <dbReference type="Proteomes" id="UP001595797"/>
    </source>
</evidence>
<proteinExistence type="predicted"/>
<protein>
    <submittedName>
        <fullName evidence="1">Uncharacterized protein</fullName>
    </submittedName>
</protein>
<keyword evidence="2" id="KW-1185">Reference proteome</keyword>
<evidence type="ECO:0000313" key="1">
    <source>
        <dbReference type="EMBL" id="MFC4903810.1"/>
    </source>
</evidence>
<accession>A0ABV9TK91</accession>
<organism evidence="1 2">
    <name type="scientific">Kocuria oceani</name>
    <dbReference type="NCBI Taxonomy" id="988827"/>
    <lineage>
        <taxon>Bacteria</taxon>
        <taxon>Bacillati</taxon>
        <taxon>Actinomycetota</taxon>
        <taxon>Actinomycetes</taxon>
        <taxon>Micrococcales</taxon>
        <taxon>Micrococcaceae</taxon>
        <taxon>Kocuria</taxon>
    </lineage>
</organism>
<dbReference type="RefSeq" id="WP_277551109.1">
    <property type="nucleotide sequence ID" value="NZ_JARAMH010000007.1"/>
</dbReference>
<gene>
    <name evidence="1" type="ORF">ACFPCS_09570</name>
</gene>
<reference evidence="2" key="1">
    <citation type="journal article" date="2019" name="Int. J. Syst. Evol. Microbiol.">
        <title>The Global Catalogue of Microorganisms (GCM) 10K type strain sequencing project: providing services to taxonomists for standard genome sequencing and annotation.</title>
        <authorList>
            <consortium name="The Broad Institute Genomics Platform"/>
            <consortium name="The Broad Institute Genome Sequencing Center for Infectious Disease"/>
            <person name="Wu L."/>
            <person name="Ma J."/>
        </authorList>
    </citation>
    <scope>NUCLEOTIDE SEQUENCE [LARGE SCALE GENOMIC DNA]</scope>
    <source>
        <strain evidence="2">CGMCC 4.6946</strain>
    </source>
</reference>